<protein>
    <recommendedName>
        <fullName evidence="1">Cytidyltransferase-like domain-containing protein</fullName>
    </recommendedName>
</protein>
<dbReference type="PANTHER" id="PTHR31285">
    <property type="entry name" value="NICOTINAMIDE MONONUCLEOTIDE ADENYLYLTRANSFERASE"/>
    <property type="match status" value="1"/>
</dbReference>
<dbReference type="RefSeq" id="WP_145291686.1">
    <property type="nucleotide sequence ID" value="NZ_CP036291.1"/>
</dbReference>
<organism evidence="2 3">
    <name type="scientific">Pirellulimonas nuda</name>
    <dbReference type="NCBI Taxonomy" id="2528009"/>
    <lineage>
        <taxon>Bacteria</taxon>
        <taxon>Pseudomonadati</taxon>
        <taxon>Planctomycetota</taxon>
        <taxon>Planctomycetia</taxon>
        <taxon>Pirellulales</taxon>
        <taxon>Lacipirellulaceae</taxon>
        <taxon>Pirellulimonas</taxon>
    </lineage>
</organism>
<feature type="domain" description="Cytidyltransferase-like" evidence="1">
    <location>
        <begin position="220"/>
        <end position="380"/>
    </location>
</feature>
<dbReference type="SUPFAM" id="SSF142433">
    <property type="entry name" value="CinA-like"/>
    <property type="match status" value="1"/>
</dbReference>
<dbReference type="GO" id="GO:0000309">
    <property type="term" value="F:nicotinamide-nucleotide adenylyltransferase activity"/>
    <property type="evidence" value="ECO:0007669"/>
    <property type="project" value="TreeGrafter"/>
</dbReference>
<accession>A0A518DJ55</accession>
<dbReference type="InterPro" id="IPR036653">
    <property type="entry name" value="CinA-like_C"/>
</dbReference>
<evidence type="ECO:0000313" key="2">
    <source>
        <dbReference type="EMBL" id="QDU91510.1"/>
    </source>
</evidence>
<dbReference type="SUPFAM" id="SSF52374">
    <property type="entry name" value="Nucleotidylyl transferase"/>
    <property type="match status" value="1"/>
</dbReference>
<dbReference type="EMBL" id="CP036291">
    <property type="protein sequence ID" value="QDU91510.1"/>
    <property type="molecule type" value="Genomic_DNA"/>
</dbReference>
<dbReference type="PANTHER" id="PTHR31285:SF0">
    <property type="entry name" value="NICOTINAMIDE MONONUCLEOTIDE ADENYLYLTRANSFERASE"/>
    <property type="match status" value="1"/>
</dbReference>
<reference evidence="2 3" key="1">
    <citation type="submission" date="2019-02" db="EMBL/GenBank/DDBJ databases">
        <title>Deep-cultivation of Planctomycetes and their phenomic and genomic characterization uncovers novel biology.</title>
        <authorList>
            <person name="Wiegand S."/>
            <person name="Jogler M."/>
            <person name="Boedeker C."/>
            <person name="Pinto D."/>
            <person name="Vollmers J."/>
            <person name="Rivas-Marin E."/>
            <person name="Kohn T."/>
            <person name="Peeters S.H."/>
            <person name="Heuer A."/>
            <person name="Rast P."/>
            <person name="Oberbeckmann S."/>
            <person name="Bunk B."/>
            <person name="Jeske O."/>
            <person name="Meyerdierks A."/>
            <person name="Storesund J.E."/>
            <person name="Kallscheuer N."/>
            <person name="Luecker S."/>
            <person name="Lage O.M."/>
            <person name="Pohl T."/>
            <person name="Merkel B.J."/>
            <person name="Hornburger P."/>
            <person name="Mueller R.-W."/>
            <person name="Bruemmer F."/>
            <person name="Labrenz M."/>
            <person name="Spormann A.M."/>
            <person name="Op den Camp H."/>
            <person name="Overmann J."/>
            <person name="Amann R."/>
            <person name="Jetten M.S.M."/>
            <person name="Mascher T."/>
            <person name="Medema M.H."/>
            <person name="Devos D.P."/>
            <person name="Kaster A.-K."/>
            <person name="Ovreas L."/>
            <person name="Rohde M."/>
            <person name="Galperin M.Y."/>
            <person name="Jogler C."/>
        </authorList>
    </citation>
    <scope>NUCLEOTIDE SEQUENCE [LARGE SCALE GENOMIC DNA]</scope>
    <source>
        <strain evidence="2 3">Pla175</strain>
    </source>
</reference>
<dbReference type="Proteomes" id="UP000317429">
    <property type="component" value="Chromosome"/>
</dbReference>
<dbReference type="InterPro" id="IPR004821">
    <property type="entry name" value="Cyt_trans-like"/>
</dbReference>
<dbReference type="KEGG" id="pnd:Pla175_49390"/>
<dbReference type="Pfam" id="PF01467">
    <property type="entry name" value="CTP_transf_like"/>
    <property type="match status" value="1"/>
</dbReference>
<dbReference type="GO" id="GO:0016887">
    <property type="term" value="F:ATP hydrolysis activity"/>
    <property type="evidence" value="ECO:0007669"/>
    <property type="project" value="TreeGrafter"/>
</dbReference>
<keyword evidence="3" id="KW-1185">Reference proteome</keyword>
<dbReference type="AlphaFoldDB" id="A0A518DJ55"/>
<dbReference type="GO" id="GO:0005737">
    <property type="term" value="C:cytoplasm"/>
    <property type="evidence" value="ECO:0007669"/>
    <property type="project" value="TreeGrafter"/>
</dbReference>
<name>A0A518DJ55_9BACT</name>
<dbReference type="OrthoDB" id="156876at2"/>
<dbReference type="Gene3D" id="3.90.950.20">
    <property type="entry name" value="CinA-like"/>
    <property type="match status" value="1"/>
</dbReference>
<proteinExistence type="predicted"/>
<evidence type="ECO:0000259" key="1">
    <source>
        <dbReference type="Pfam" id="PF01467"/>
    </source>
</evidence>
<evidence type="ECO:0000313" key="3">
    <source>
        <dbReference type="Proteomes" id="UP000317429"/>
    </source>
</evidence>
<sequence>MGSSSENDADDLVARIHADPGRCVLAVTGGGSRAVSRLLSVPGASRTVLEAVVPYAASALGEFLGETPESACSERTARRLAMAAWRRACRLAPEHAEQLVGIGCTAGLSTDRQRRGARRFWIAAQTGTRTAVYGLELGAKPRSRSEEEDLAADRLLALLAHALGLTEFVYADGGLDAAAGDGAVWREAIASPPLAAVFRGAADRCLIQNGAARVPEARVVFPGSFDPMHNGHREMMAIAGEITGAPVVCELSLTNVDKPPLDLLDVDRRLAGMQGGAVLVTAAPTFVGKAGVAPGATFVVGVDTIARIGDARYYDGDSDKRDAAIAELRARGCRFLVFSRVLEGQLASLEDVDLPPPLRALCDGVPPERFCNDVSSTAIRNGEQSG</sequence>
<gene>
    <name evidence="2" type="ORF">Pla175_49390</name>
</gene>